<protein>
    <recommendedName>
        <fullName evidence="3">Reverse transcriptase zinc-binding domain-containing protein</fullName>
    </recommendedName>
</protein>
<dbReference type="AlphaFoldDB" id="A0A371F0A1"/>
<evidence type="ECO:0008006" key="3">
    <source>
        <dbReference type="Google" id="ProtNLM"/>
    </source>
</evidence>
<reference evidence="1" key="1">
    <citation type="submission" date="2018-05" db="EMBL/GenBank/DDBJ databases">
        <title>Draft genome of Mucuna pruriens seed.</title>
        <authorList>
            <person name="Nnadi N.E."/>
            <person name="Vos R."/>
            <person name="Hasami M.H."/>
            <person name="Devisetty U.K."/>
            <person name="Aguiy J.C."/>
        </authorList>
    </citation>
    <scope>NUCLEOTIDE SEQUENCE [LARGE SCALE GENOMIC DNA]</scope>
    <source>
        <strain evidence="1">JCA_2017</strain>
    </source>
</reference>
<proteinExistence type="predicted"/>
<evidence type="ECO:0000313" key="1">
    <source>
        <dbReference type="EMBL" id="RDX71728.1"/>
    </source>
</evidence>
<sequence length="81" mass="9785">MENGVYNEWVWKLDSSRAFTVSSAYVHLQNLLIHDSFHNSLRDIFLKLWKNTTPWKVLTFSWRLLLDRIPTFSRVQLILYD</sequence>
<organism evidence="1 2">
    <name type="scientific">Mucuna pruriens</name>
    <name type="common">Velvet bean</name>
    <name type="synonym">Dolichos pruriens</name>
    <dbReference type="NCBI Taxonomy" id="157652"/>
    <lineage>
        <taxon>Eukaryota</taxon>
        <taxon>Viridiplantae</taxon>
        <taxon>Streptophyta</taxon>
        <taxon>Embryophyta</taxon>
        <taxon>Tracheophyta</taxon>
        <taxon>Spermatophyta</taxon>
        <taxon>Magnoliopsida</taxon>
        <taxon>eudicotyledons</taxon>
        <taxon>Gunneridae</taxon>
        <taxon>Pentapetalae</taxon>
        <taxon>rosids</taxon>
        <taxon>fabids</taxon>
        <taxon>Fabales</taxon>
        <taxon>Fabaceae</taxon>
        <taxon>Papilionoideae</taxon>
        <taxon>50 kb inversion clade</taxon>
        <taxon>NPAAA clade</taxon>
        <taxon>indigoferoid/millettioid clade</taxon>
        <taxon>Phaseoleae</taxon>
        <taxon>Mucuna</taxon>
    </lineage>
</organism>
<dbReference type="EMBL" id="QJKJ01011227">
    <property type="protein sequence ID" value="RDX71728.1"/>
    <property type="molecule type" value="Genomic_DNA"/>
</dbReference>
<comment type="caution">
    <text evidence="1">The sequence shown here is derived from an EMBL/GenBank/DDBJ whole genome shotgun (WGS) entry which is preliminary data.</text>
</comment>
<gene>
    <name evidence="1" type="ORF">CR513_48880</name>
</gene>
<keyword evidence="2" id="KW-1185">Reference proteome</keyword>
<accession>A0A371F0A1</accession>
<evidence type="ECO:0000313" key="2">
    <source>
        <dbReference type="Proteomes" id="UP000257109"/>
    </source>
</evidence>
<name>A0A371F0A1_MUCPR</name>
<dbReference type="OrthoDB" id="10537976at2759"/>
<feature type="non-terminal residue" evidence="1">
    <location>
        <position position="1"/>
    </location>
</feature>
<dbReference type="Proteomes" id="UP000257109">
    <property type="component" value="Unassembled WGS sequence"/>
</dbReference>